<comment type="caution">
    <text evidence="1">The sequence shown here is derived from an EMBL/GenBank/DDBJ whole genome shotgun (WGS) entry which is preliminary data.</text>
</comment>
<sequence>MKKISTFTPYNDVNSLESKRAYDQIMKDKDCHNVFCRTCCFKNTSYTAGFKYCLPNLIALRDKDRFIYALKYYKKFHMTKIVQEKLDI</sequence>
<evidence type="ECO:0000313" key="1">
    <source>
        <dbReference type="EMBL" id="OQB40544.1"/>
    </source>
</evidence>
<organism evidence="1">
    <name type="scientific">candidate division CPR1 bacterium ADurb.Bin160</name>
    <dbReference type="NCBI Taxonomy" id="1852826"/>
    <lineage>
        <taxon>Bacteria</taxon>
        <taxon>candidate division CPR1</taxon>
    </lineage>
</organism>
<name>A0A1V5ZKP1_9BACT</name>
<dbReference type="EMBL" id="MWDB01000040">
    <property type="protein sequence ID" value="OQB40544.1"/>
    <property type="molecule type" value="Genomic_DNA"/>
</dbReference>
<protein>
    <submittedName>
        <fullName evidence="1">Uncharacterized protein</fullName>
    </submittedName>
</protein>
<dbReference type="Proteomes" id="UP000485621">
    <property type="component" value="Unassembled WGS sequence"/>
</dbReference>
<accession>A0A1V5ZKP1</accession>
<dbReference type="AlphaFoldDB" id="A0A1V5ZKP1"/>
<proteinExistence type="predicted"/>
<reference evidence="1" key="1">
    <citation type="submission" date="2017-02" db="EMBL/GenBank/DDBJ databases">
        <title>Delving into the versatile metabolic prowess of the omnipresent phylum Bacteroidetes.</title>
        <authorList>
            <person name="Nobu M.K."/>
            <person name="Mei R."/>
            <person name="Narihiro T."/>
            <person name="Kuroda K."/>
            <person name="Liu W.-T."/>
        </authorList>
    </citation>
    <scope>NUCLEOTIDE SEQUENCE</scope>
    <source>
        <strain evidence="1">ADurb.Bin160</strain>
    </source>
</reference>
<gene>
    <name evidence="1" type="ORF">BWY04_01299</name>
</gene>